<dbReference type="PANTHER" id="PTHR46117:SF3">
    <property type="entry name" value="FI24210P1"/>
    <property type="match status" value="1"/>
</dbReference>
<feature type="region of interest" description="Disordered" evidence="5">
    <location>
        <begin position="313"/>
        <end position="348"/>
    </location>
</feature>
<feature type="region of interest" description="Disordered" evidence="5">
    <location>
        <begin position="220"/>
        <end position="292"/>
    </location>
</feature>
<gene>
    <name evidence="7" type="ORF">K402DRAFT_134359</name>
</gene>
<keyword evidence="3" id="KW-0804">Transcription</keyword>
<feature type="region of interest" description="Disordered" evidence="5">
    <location>
        <begin position="368"/>
        <end position="390"/>
    </location>
</feature>
<keyword evidence="8" id="KW-1185">Reference proteome</keyword>
<dbReference type="GO" id="GO:0005634">
    <property type="term" value="C:nucleus"/>
    <property type="evidence" value="ECO:0007669"/>
    <property type="project" value="UniProtKB-SubCell"/>
</dbReference>
<dbReference type="Gene3D" id="4.10.280.10">
    <property type="entry name" value="Helix-loop-helix DNA-binding domain"/>
    <property type="match status" value="1"/>
</dbReference>
<organism evidence="7 8">
    <name type="scientific">Aulographum hederae CBS 113979</name>
    <dbReference type="NCBI Taxonomy" id="1176131"/>
    <lineage>
        <taxon>Eukaryota</taxon>
        <taxon>Fungi</taxon>
        <taxon>Dikarya</taxon>
        <taxon>Ascomycota</taxon>
        <taxon>Pezizomycotina</taxon>
        <taxon>Dothideomycetes</taxon>
        <taxon>Pleosporomycetidae</taxon>
        <taxon>Aulographales</taxon>
        <taxon>Aulographaceae</taxon>
    </lineage>
</organism>
<dbReference type="Proteomes" id="UP000800041">
    <property type="component" value="Unassembled WGS sequence"/>
</dbReference>
<proteinExistence type="predicted"/>
<accession>A0A6G1GV80</accession>
<keyword evidence="2" id="KW-0805">Transcription regulation</keyword>
<dbReference type="AlphaFoldDB" id="A0A6G1GV80"/>
<evidence type="ECO:0000256" key="4">
    <source>
        <dbReference type="ARBA" id="ARBA00023242"/>
    </source>
</evidence>
<dbReference type="SUPFAM" id="SSF47459">
    <property type="entry name" value="HLH, helix-loop-helix DNA-binding domain"/>
    <property type="match status" value="1"/>
</dbReference>
<feature type="compositionally biased region" description="Acidic residues" evidence="5">
    <location>
        <begin position="562"/>
        <end position="571"/>
    </location>
</feature>
<feature type="region of interest" description="Disordered" evidence="5">
    <location>
        <begin position="496"/>
        <end position="571"/>
    </location>
</feature>
<dbReference type="InterPro" id="IPR036638">
    <property type="entry name" value="HLH_DNA-bd_sf"/>
</dbReference>
<feature type="compositionally biased region" description="Basic and acidic residues" evidence="5">
    <location>
        <begin position="337"/>
        <end position="348"/>
    </location>
</feature>
<dbReference type="CDD" id="cd11387">
    <property type="entry name" value="bHLHzip_USF_MITF"/>
    <property type="match status" value="1"/>
</dbReference>
<name>A0A6G1GV80_9PEZI</name>
<dbReference type="SMART" id="SM00353">
    <property type="entry name" value="HLH"/>
    <property type="match status" value="1"/>
</dbReference>
<evidence type="ECO:0000259" key="6">
    <source>
        <dbReference type="PROSITE" id="PS50888"/>
    </source>
</evidence>
<dbReference type="Pfam" id="PF00010">
    <property type="entry name" value="HLH"/>
    <property type="match status" value="1"/>
</dbReference>
<dbReference type="GO" id="GO:0000981">
    <property type="term" value="F:DNA-binding transcription factor activity, RNA polymerase II-specific"/>
    <property type="evidence" value="ECO:0007669"/>
    <property type="project" value="TreeGrafter"/>
</dbReference>
<dbReference type="InterPro" id="IPR011598">
    <property type="entry name" value="bHLH_dom"/>
</dbReference>
<reference evidence="7" key="1">
    <citation type="journal article" date="2020" name="Stud. Mycol.">
        <title>101 Dothideomycetes genomes: a test case for predicting lifestyles and emergence of pathogens.</title>
        <authorList>
            <person name="Haridas S."/>
            <person name="Albert R."/>
            <person name="Binder M."/>
            <person name="Bloem J."/>
            <person name="Labutti K."/>
            <person name="Salamov A."/>
            <person name="Andreopoulos B."/>
            <person name="Baker S."/>
            <person name="Barry K."/>
            <person name="Bills G."/>
            <person name="Bluhm B."/>
            <person name="Cannon C."/>
            <person name="Castanera R."/>
            <person name="Culley D."/>
            <person name="Daum C."/>
            <person name="Ezra D."/>
            <person name="Gonzalez J."/>
            <person name="Henrissat B."/>
            <person name="Kuo A."/>
            <person name="Liang C."/>
            <person name="Lipzen A."/>
            <person name="Lutzoni F."/>
            <person name="Magnuson J."/>
            <person name="Mondo S."/>
            <person name="Nolan M."/>
            <person name="Ohm R."/>
            <person name="Pangilinan J."/>
            <person name="Park H.-J."/>
            <person name="Ramirez L."/>
            <person name="Alfaro M."/>
            <person name="Sun H."/>
            <person name="Tritt A."/>
            <person name="Yoshinaga Y."/>
            <person name="Zwiers L.-H."/>
            <person name="Turgeon B."/>
            <person name="Goodwin S."/>
            <person name="Spatafora J."/>
            <person name="Crous P."/>
            <person name="Grigoriev I."/>
        </authorList>
    </citation>
    <scope>NUCLEOTIDE SEQUENCE</scope>
    <source>
        <strain evidence="7">CBS 113979</strain>
    </source>
</reference>
<evidence type="ECO:0000256" key="2">
    <source>
        <dbReference type="ARBA" id="ARBA00023015"/>
    </source>
</evidence>
<evidence type="ECO:0000313" key="8">
    <source>
        <dbReference type="Proteomes" id="UP000800041"/>
    </source>
</evidence>
<feature type="domain" description="BHLH" evidence="6">
    <location>
        <begin position="333"/>
        <end position="439"/>
    </location>
</feature>
<dbReference type="GO" id="GO:0000978">
    <property type="term" value="F:RNA polymerase II cis-regulatory region sequence-specific DNA binding"/>
    <property type="evidence" value="ECO:0007669"/>
    <property type="project" value="TreeGrafter"/>
</dbReference>
<dbReference type="PANTHER" id="PTHR46117">
    <property type="entry name" value="FI24210P1"/>
    <property type="match status" value="1"/>
</dbReference>
<evidence type="ECO:0000313" key="7">
    <source>
        <dbReference type="EMBL" id="KAF1984707.1"/>
    </source>
</evidence>
<protein>
    <recommendedName>
        <fullName evidence="6">BHLH domain-containing protein</fullName>
    </recommendedName>
</protein>
<dbReference type="EMBL" id="ML977166">
    <property type="protein sequence ID" value="KAF1984707.1"/>
    <property type="molecule type" value="Genomic_DNA"/>
</dbReference>
<keyword evidence="4" id="KW-0539">Nucleus</keyword>
<evidence type="ECO:0000256" key="5">
    <source>
        <dbReference type="SAM" id="MobiDB-lite"/>
    </source>
</evidence>
<feature type="compositionally biased region" description="Polar residues" evidence="5">
    <location>
        <begin position="269"/>
        <end position="287"/>
    </location>
</feature>
<evidence type="ECO:0000256" key="1">
    <source>
        <dbReference type="ARBA" id="ARBA00004123"/>
    </source>
</evidence>
<dbReference type="GO" id="GO:0046983">
    <property type="term" value="F:protein dimerization activity"/>
    <property type="evidence" value="ECO:0007669"/>
    <property type="project" value="InterPro"/>
</dbReference>
<sequence>MPAATFGSYPIFGNLPTPKPHLTLSDAMTGQTDAGTYIKEEQDDFQFNPNRFQSYDMQQQYGNQQFAHGNGQDVGSVNPSDLTMSNNSFINNHQYGSNNMSSSFIMGNSNIADDELLELGNLDEQNAQSGYMHGGEQNNMHSNQHDFYQEPRGSIAINPQANMQQMYSNTPDGGPIVSPFVHDFNYNQFRPSIHGQNGFGQSMQSGSFDMNNRARAKMQQMDRHNSDSRSPMTPKTPAINSLQLGTPDSGSFGSQPIHAGHPLHRHQKSMSGQWDHTPGSGHSQSWIDSPIVSPAVNHPQISEVLHSGKHASLPAKVGQPMPVSQTQEAKKKKRRESHNLVERRRRDNINERIQDLSKLVPSHRLDDEKIRKHINNNGPLSPSLGPTGMSPPQATSLLAGGTGRRAAGNITQGLPIDDKEKGPNKGDILNGAVSWTRDLMWLLNVKMDREEKLKQVIEQLGGQLPMECEQTEDERRMLTELGDSFDNNGRISFRYTRGPGSGLRVPKHTNYAGEPLDPNHRLSNGNTISPQSLSPNNGGSDNSQPQFWGNPTGSNGSFPLKEEDEFGMEIG</sequence>
<feature type="compositionally biased region" description="Polar residues" evidence="5">
    <location>
        <begin position="228"/>
        <end position="254"/>
    </location>
</feature>
<dbReference type="InterPro" id="IPR051732">
    <property type="entry name" value="USF"/>
</dbReference>
<feature type="compositionally biased region" description="Polar residues" evidence="5">
    <location>
        <begin position="521"/>
        <end position="557"/>
    </location>
</feature>
<evidence type="ECO:0000256" key="3">
    <source>
        <dbReference type="ARBA" id="ARBA00023163"/>
    </source>
</evidence>
<dbReference type="PROSITE" id="PS50888">
    <property type="entry name" value="BHLH"/>
    <property type="match status" value="1"/>
</dbReference>
<dbReference type="OrthoDB" id="690068at2759"/>
<comment type="subcellular location">
    <subcellularLocation>
        <location evidence="1">Nucleus</location>
    </subcellularLocation>
</comment>